<comment type="similarity">
    <text evidence="1">Belongs to the terpene synthase family.</text>
</comment>
<sequence>MNVTHVLERIKENYLHFTNVGTRFSIADLLPGESQRMLSYCQKFKPHAESNSLISLTKQFCEEHGIWLKKSIYHLSCDPFLYPYAESGRLLIMMKHLAMDFFLNDKMGRDIFKSLNSEEQETAVELIGRIALLDQKLNILPNAHFIEQINIDLLKMMQELSPADWFNRFLELYVHHVEITHRDNGVSSLGYIPTVTEYSENRLHTSGMIFMMMRIEFADGNFLDWEWLEKIGIAKYLRRLHQVVAEFGGLSNDIFSFEKEVIDNSSDANLIMVLALNDLIPNLEQSLKQAGLMLKALVSEYFNLLERIRAIIETICPKESIKAGSLSKHLDGVEIVFKACLLWQLHTERYKRQNSIFLETELVLDHKLTA</sequence>
<evidence type="ECO:0000313" key="3">
    <source>
        <dbReference type="Proteomes" id="UP000468388"/>
    </source>
</evidence>
<dbReference type="PANTHER" id="PTHR35201">
    <property type="entry name" value="TERPENE SYNTHASE"/>
    <property type="match status" value="1"/>
</dbReference>
<dbReference type="GO" id="GO:0046872">
    <property type="term" value="F:metal ion binding"/>
    <property type="evidence" value="ECO:0007669"/>
    <property type="project" value="UniProtKB-KW"/>
</dbReference>
<accession>A0A6N8J6H4</accession>
<protein>
    <recommendedName>
        <fullName evidence="1">Terpene synthase</fullName>
        <ecNumber evidence="1">4.2.3.-</ecNumber>
    </recommendedName>
</protein>
<dbReference type="Proteomes" id="UP000468388">
    <property type="component" value="Unassembled WGS sequence"/>
</dbReference>
<dbReference type="SUPFAM" id="SSF48576">
    <property type="entry name" value="Terpenoid synthases"/>
    <property type="match status" value="1"/>
</dbReference>
<dbReference type="InterPro" id="IPR008949">
    <property type="entry name" value="Isoprenoid_synthase_dom_sf"/>
</dbReference>
<dbReference type="EC" id="4.2.3.-" evidence="1"/>
<dbReference type="RefSeq" id="WP_157298857.1">
    <property type="nucleotide sequence ID" value="NZ_BAAAZB010000005.1"/>
</dbReference>
<reference evidence="2 3" key="1">
    <citation type="submission" date="2019-12" db="EMBL/GenBank/DDBJ databases">
        <title>The draft genomic sequence of strain Chitinophaga oryziterrae JCM 16595.</title>
        <authorList>
            <person name="Zhang X."/>
        </authorList>
    </citation>
    <scope>NUCLEOTIDE SEQUENCE [LARGE SCALE GENOMIC DNA]</scope>
    <source>
        <strain evidence="2 3">JCM 16595</strain>
    </source>
</reference>
<evidence type="ECO:0000256" key="1">
    <source>
        <dbReference type="RuleBase" id="RU366034"/>
    </source>
</evidence>
<gene>
    <name evidence="2" type="ORF">GO495_06535</name>
</gene>
<evidence type="ECO:0000313" key="2">
    <source>
        <dbReference type="EMBL" id="MVT40231.1"/>
    </source>
</evidence>
<dbReference type="InterPro" id="IPR034686">
    <property type="entry name" value="Terpene_cyclase-like_2"/>
</dbReference>
<comment type="cofactor">
    <cofactor evidence="1">
        <name>Mg(2+)</name>
        <dbReference type="ChEBI" id="CHEBI:18420"/>
    </cofactor>
</comment>
<name>A0A6N8J6H4_9BACT</name>
<dbReference type="Gene3D" id="1.10.600.10">
    <property type="entry name" value="Farnesyl Diphosphate Synthase"/>
    <property type="match status" value="1"/>
</dbReference>
<proteinExistence type="inferred from homology"/>
<comment type="caution">
    <text evidence="2">The sequence shown here is derived from an EMBL/GenBank/DDBJ whole genome shotgun (WGS) entry which is preliminary data.</text>
</comment>
<dbReference type="Pfam" id="PF19086">
    <property type="entry name" value="Terpene_syn_C_2"/>
    <property type="match status" value="1"/>
</dbReference>
<dbReference type="GO" id="GO:0010333">
    <property type="term" value="F:terpene synthase activity"/>
    <property type="evidence" value="ECO:0007669"/>
    <property type="project" value="InterPro"/>
</dbReference>
<keyword evidence="1" id="KW-0456">Lyase</keyword>
<dbReference type="OrthoDB" id="2989600at2"/>
<dbReference type="PANTHER" id="PTHR35201:SF4">
    <property type="entry name" value="BETA-PINACENE SYNTHASE-RELATED"/>
    <property type="match status" value="1"/>
</dbReference>
<keyword evidence="3" id="KW-1185">Reference proteome</keyword>
<organism evidence="2 3">
    <name type="scientific">Chitinophaga oryziterrae</name>
    <dbReference type="NCBI Taxonomy" id="1031224"/>
    <lineage>
        <taxon>Bacteria</taxon>
        <taxon>Pseudomonadati</taxon>
        <taxon>Bacteroidota</taxon>
        <taxon>Chitinophagia</taxon>
        <taxon>Chitinophagales</taxon>
        <taxon>Chitinophagaceae</taxon>
        <taxon>Chitinophaga</taxon>
    </lineage>
</organism>
<keyword evidence="1" id="KW-0479">Metal-binding</keyword>
<dbReference type="EMBL" id="WRXO01000001">
    <property type="protein sequence ID" value="MVT40231.1"/>
    <property type="molecule type" value="Genomic_DNA"/>
</dbReference>
<keyword evidence="1" id="KW-0460">Magnesium</keyword>
<dbReference type="AlphaFoldDB" id="A0A6N8J6H4"/>